<name>A0ABU3XZ07_9GAMM</name>
<dbReference type="InterPro" id="IPR051793">
    <property type="entry name" value="NADH:flavin_oxidoreductase"/>
</dbReference>
<reference evidence="12 13" key="1">
    <citation type="submission" date="2023-10" db="EMBL/GenBank/DDBJ databases">
        <title>Pseudomonas otitidis isolated from a paediatric patient with cystic fibrosis in Chile.</title>
        <authorList>
            <person name="Amsteins-Romero L."/>
            <person name="Opazo-Capurro A."/>
            <person name="Matus-Kohler M."/>
            <person name="Gonzalez-Rocha G."/>
        </authorList>
    </citation>
    <scope>NUCLEOTIDE SEQUENCE [LARGE SCALE GENOMIC DNA]</scope>
    <source>
        <strain evidence="12 13">P-714</strain>
    </source>
</reference>
<dbReference type="InterPro" id="IPR001155">
    <property type="entry name" value="OxRdtase_FMN_N"/>
</dbReference>
<dbReference type="SUPFAM" id="SSF51395">
    <property type="entry name" value="FMN-linked oxidoreductases"/>
    <property type="match status" value="1"/>
</dbReference>
<dbReference type="PANTHER" id="PTHR42917:SF2">
    <property type="entry name" value="2,4-DIENOYL-COA REDUCTASE [(2E)-ENOYL-COA-PRODUCING]"/>
    <property type="match status" value="1"/>
</dbReference>
<comment type="caution">
    <text evidence="12">The sequence shown here is derived from an EMBL/GenBank/DDBJ whole genome shotgun (WGS) entry which is preliminary data.</text>
</comment>
<evidence type="ECO:0000256" key="1">
    <source>
        <dbReference type="ARBA" id="ARBA00001917"/>
    </source>
</evidence>
<evidence type="ECO:0000313" key="13">
    <source>
        <dbReference type="Proteomes" id="UP001273935"/>
    </source>
</evidence>
<evidence type="ECO:0000256" key="4">
    <source>
        <dbReference type="ARBA" id="ARBA00022630"/>
    </source>
</evidence>
<evidence type="ECO:0000256" key="3">
    <source>
        <dbReference type="ARBA" id="ARBA00011048"/>
    </source>
</evidence>
<dbReference type="PRINTS" id="PR00368">
    <property type="entry name" value="FADPNR"/>
</dbReference>
<dbReference type="Pfam" id="PF00724">
    <property type="entry name" value="Oxidored_FMN"/>
    <property type="match status" value="1"/>
</dbReference>
<dbReference type="SUPFAM" id="SSF51971">
    <property type="entry name" value="Nucleotide-binding domain"/>
    <property type="match status" value="1"/>
</dbReference>
<evidence type="ECO:0000259" key="11">
    <source>
        <dbReference type="Pfam" id="PF07992"/>
    </source>
</evidence>
<keyword evidence="5" id="KW-0288">FMN</keyword>
<proteinExistence type="inferred from homology"/>
<evidence type="ECO:0000256" key="6">
    <source>
        <dbReference type="ARBA" id="ARBA00022723"/>
    </source>
</evidence>
<feature type="domain" description="NADH:flavin oxidoreductase/NADH oxidase N-terminal" evidence="10">
    <location>
        <begin position="8"/>
        <end position="332"/>
    </location>
</feature>
<comment type="cofactor">
    <cofactor evidence="2">
        <name>[4Fe-4S] cluster</name>
        <dbReference type="ChEBI" id="CHEBI:49883"/>
    </cofactor>
</comment>
<dbReference type="InterPro" id="IPR023753">
    <property type="entry name" value="FAD/NAD-binding_dom"/>
</dbReference>
<dbReference type="SUPFAM" id="SSF51905">
    <property type="entry name" value="FAD/NAD(P)-binding domain"/>
    <property type="match status" value="1"/>
</dbReference>
<protein>
    <submittedName>
        <fullName evidence="12">NADPH-dependent 2,4-dienoyl-CoA reductase</fullName>
    </submittedName>
</protein>
<keyword evidence="8" id="KW-0408">Iron</keyword>
<evidence type="ECO:0000256" key="2">
    <source>
        <dbReference type="ARBA" id="ARBA00001966"/>
    </source>
</evidence>
<evidence type="ECO:0000256" key="5">
    <source>
        <dbReference type="ARBA" id="ARBA00022643"/>
    </source>
</evidence>
<accession>A0ABU3XZ07</accession>
<dbReference type="Gene3D" id="3.40.50.720">
    <property type="entry name" value="NAD(P)-binding Rossmann-like Domain"/>
    <property type="match status" value="1"/>
</dbReference>
<evidence type="ECO:0000313" key="12">
    <source>
        <dbReference type="EMBL" id="MDV3443147.1"/>
    </source>
</evidence>
<dbReference type="PRINTS" id="PR00411">
    <property type="entry name" value="PNDRDTASEI"/>
</dbReference>
<dbReference type="EMBL" id="JAWJUL010000163">
    <property type="protein sequence ID" value="MDV3443147.1"/>
    <property type="molecule type" value="Genomic_DNA"/>
</dbReference>
<organism evidence="12 13">
    <name type="scientific">Metapseudomonas otitidis</name>
    <dbReference type="NCBI Taxonomy" id="319939"/>
    <lineage>
        <taxon>Bacteria</taxon>
        <taxon>Pseudomonadati</taxon>
        <taxon>Pseudomonadota</taxon>
        <taxon>Gammaproteobacteria</taxon>
        <taxon>Pseudomonadales</taxon>
        <taxon>Pseudomonadaceae</taxon>
        <taxon>Metapseudomonas</taxon>
    </lineage>
</organism>
<keyword evidence="9" id="KW-0411">Iron-sulfur</keyword>
<dbReference type="PANTHER" id="PTHR42917">
    <property type="entry name" value="2,4-DIENOYL-COA REDUCTASE"/>
    <property type="match status" value="1"/>
</dbReference>
<dbReference type="Gene3D" id="3.50.50.60">
    <property type="entry name" value="FAD/NAD(P)-binding domain"/>
    <property type="match status" value="1"/>
</dbReference>
<dbReference type="Pfam" id="PF07992">
    <property type="entry name" value="Pyr_redox_2"/>
    <property type="match status" value="1"/>
</dbReference>
<dbReference type="InterPro" id="IPR036188">
    <property type="entry name" value="FAD/NAD-bd_sf"/>
</dbReference>
<comment type="similarity">
    <text evidence="3">In the N-terminal section; belongs to the NADH:flavin oxidoreductase/NADH oxidase family.</text>
</comment>
<comment type="cofactor">
    <cofactor evidence="1">
        <name>FMN</name>
        <dbReference type="ChEBI" id="CHEBI:58210"/>
    </cofactor>
</comment>
<feature type="domain" description="FAD/NAD(P)-binding" evidence="11">
    <location>
        <begin position="378"/>
        <end position="630"/>
    </location>
</feature>
<dbReference type="CDD" id="cd02930">
    <property type="entry name" value="DCR_FMN"/>
    <property type="match status" value="1"/>
</dbReference>
<evidence type="ECO:0000256" key="9">
    <source>
        <dbReference type="ARBA" id="ARBA00023014"/>
    </source>
</evidence>
<keyword evidence="4" id="KW-0285">Flavoprotein</keyword>
<evidence type="ECO:0000256" key="8">
    <source>
        <dbReference type="ARBA" id="ARBA00023004"/>
    </source>
</evidence>
<dbReference type="InterPro" id="IPR013785">
    <property type="entry name" value="Aldolase_TIM"/>
</dbReference>
<keyword evidence="6" id="KW-0479">Metal-binding</keyword>
<dbReference type="Gene3D" id="3.20.20.70">
    <property type="entry name" value="Aldolase class I"/>
    <property type="match status" value="1"/>
</dbReference>
<gene>
    <name evidence="12" type="ORF">R0G64_27410</name>
</gene>
<keyword evidence="7" id="KW-0560">Oxidoreductase</keyword>
<keyword evidence="13" id="KW-1185">Reference proteome</keyword>
<evidence type="ECO:0000256" key="7">
    <source>
        <dbReference type="ARBA" id="ARBA00023002"/>
    </source>
</evidence>
<evidence type="ECO:0000259" key="10">
    <source>
        <dbReference type="Pfam" id="PF00724"/>
    </source>
</evidence>
<dbReference type="Proteomes" id="UP001273935">
    <property type="component" value="Unassembled WGS sequence"/>
</dbReference>
<dbReference type="RefSeq" id="WP_317234565.1">
    <property type="nucleotide sequence ID" value="NZ_JAWJUL010000163.1"/>
</dbReference>
<sequence>MNTAYPHLLSPLHVGPLHLRNRVVMGSMHTGLEDRLRDFDKLAAYYRERARGGVGLIITGGFAPNREGWLLPFGSSLTRGLEVPAHRRLTQAVHTEGGRILLQILHAGRYGYHPLVVSASPLKSPISWFAPRELSERGIERTLRAFVRCARLAKAAAYDGVEIMGSEGYLLNQFLCPRTNQRRDRWGGSLENRMRLAVEIVRRIRRMAGDGFAIGFRLSLLDLVEGGNTAEEVQQIALALQAAGIDLLNTGIGWHESRVPTIVTSVPRGAFAEVSARLRRVLRVPVVASNRINTPELAEALIANGQADLVSMARPLLADPQFVAKAAAGRPEAINTCIACNQACLDHAFANRRASCLVNPRAGFETELRYRRTRQPKRIAVVGAGPAGLSAACVAAERGHRVTLFEAAAEIGGQFNLARRIPGKAEFDETLRYFRTRLAELGVELVLNRRIGPGELSGHYDEVVVATGVRPRALALPGGEHSKVLSYAEVLLGAQVGERVALVGAGGIGFDLAAFLLQPHTPDPARWRAEWGIDLQGTTPGGLVPPLALQPQRELWLLQRKPAPLGRGLGKTSGWVHRAHLQRLGARMLGGVEYLRVDNDGLHIRHDGRVQVLPVDNVVICAGQEPVRDLHPVQGSDHLRLHLIGGARRAGELDAKRAIREGAELAARL</sequence>